<feature type="signal peptide" evidence="1">
    <location>
        <begin position="1"/>
        <end position="33"/>
    </location>
</feature>
<dbReference type="GO" id="GO:0005615">
    <property type="term" value="C:extracellular space"/>
    <property type="evidence" value="ECO:0007669"/>
    <property type="project" value="TreeGrafter"/>
</dbReference>
<dbReference type="Pfam" id="PF05612">
    <property type="entry name" value="Leg1"/>
    <property type="match status" value="1"/>
</dbReference>
<feature type="chain" id="PRO_5029473816" evidence="1">
    <location>
        <begin position="34"/>
        <end position="329"/>
    </location>
</feature>
<keyword evidence="3" id="KW-1185">Reference proteome</keyword>
<name>A0A7J7EWL8_DICBM</name>
<evidence type="ECO:0000313" key="2">
    <source>
        <dbReference type="EMBL" id="KAF5920028.1"/>
    </source>
</evidence>
<evidence type="ECO:0000313" key="3">
    <source>
        <dbReference type="Proteomes" id="UP000551758"/>
    </source>
</evidence>
<organism evidence="2 3">
    <name type="scientific">Diceros bicornis minor</name>
    <name type="common">South-central black rhinoceros</name>
    <dbReference type="NCBI Taxonomy" id="77932"/>
    <lineage>
        <taxon>Eukaryota</taxon>
        <taxon>Metazoa</taxon>
        <taxon>Chordata</taxon>
        <taxon>Craniata</taxon>
        <taxon>Vertebrata</taxon>
        <taxon>Euteleostomi</taxon>
        <taxon>Mammalia</taxon>
        <taxon>Eutheria</taxon>
        <taxon>Laurasiatheria</taxon>
        <taxon>Perissodactyla</taxon>
        <taxon>Rhinocerotidae</taxon>
        <taxon>Diceros</taxon>
    </lineage>
</organism>
<dbReference type="PANTHER" id="PTHR18820">
    <property type="entry name" value="LEG1"/>
    <property type="match status" value="1"/>
</dbReference>
<feature type="non-terminal residue" evidence="2">
    <location>
        <position position="329"/>
    </location>
</feature>
<dbReference type="AlphaFoldDB" id="A0A7J7EWL8"/>
<gene>
    <name evidence="2" type="ORF">HPG69_014394</name>
</gene>
<reference evidence="2 3" key="1">
    <citation type="journal article" date="2020" name="Mol. Biol. Evol.">
        <title>Interspecific Gene Flow and the Evolution of Specialization in Black and White Rhinoceros.</title>
        <authorList>
            <person name="Moodley Y."/>
            <person name="Westbury M.V."/>
            <person name="Russo I.M."/>
            <person name="Gopalakrishnan S."/>
            <person name="Rakotoarivelo A."/>
            <person name="Olsen R.A."/>
            <person name="Prost S."/>
            <person name="Tunstall T."/>
            <person name="Ryder O.A."/>
            <person name="Dalen L."/>
            <person name="Bruford M.W."/>
        </authorList>
    </citation>
    <scope>NUCLEOTIDE SEQUENCE [LARGE SCALE GENOMIC DNA]</scope>
    <source>
        <strain evidence="2">SBR-YM</strain>
        <tissue evidence="2">Skin</tissue>
    </source>
</reference>
<evidence type="ECO:0000256" key="1">
    <source>
        <dbReference type="SAM" id="SignalP"/>
    </source>
</evidence>
<keyword evidence="1" id="KW-0732">Signal</keyword>
<accession>A0A7J7EWL8</accession>
<dbReference type="PANTHER" id="PTHR18820:SF4">
    <property type="entry name" value="CHROMOSOME 6 OPEN READING FRAME 58"/>
    <property type="match status" value="1"/>
</dbReference>
<dbReference type="EMBL" id="JACDTQ010002174">
    <property type="protein sequence ID" value="KAF5920028.1"/>
    <property type="molecule type" value="Genomic_DNA"/>
</dbReference>
<proteinExistence type="predicted"/>
<comment type="caution">
    <text evidence="2">The sequence shown here is derived from an EMBL/GenBank/DDBJ whole genome shotgun (WGS) entry which is preliminary data.</text>
</comment>
<protein>
    <submittedName>
        <fullName evidence="2">Uncharacterized protein</fullName>
    </submittedName>
</protein>
<dbReference type="InterPro" id="IPR008499">
    <property type="entry name" value="Leg1"/>
</dbReference>
<feature type="non-terminal residue" evidence="2">
    <location>
        <position position="1"/>
    </location>
</feature>
<dbReference type="Proteomes" id="UP000551758">
    <property type="component" value="Unassembled WGS sequence"/>
</dbReference>
<sequence>FETGLSAMGNEKMWSSLMTPTFLFLSFFSVGLPQNPGSATDESDNYPPFWDQINGDIAEFPVQNNKTIIDPWNYLDRLQMYKILITQSNKYFAGFGQNNTGNRFFFNCSVYSAGRYSEPPNSSICAYEAGGPGCISINSGWGGITFYMIVISFLAAIESEFLTNLPYEVELIPREEYRSNFCYSIVECRATYPQVMDAANQYYQYLQSRKIVSIIRDIPKYDTDEDTVIFYMWKLHRTAVEVGQLKFSDISFYSSETERDFTKDFLLAIEFCEDARYRPYFESSAEFLVGFPHRLLTDQDHHILTSSFSVREKALLNSVRLISKVNGIT</sequence>